<dbReference type="Gene3D" id="2.120.10.30">
    <property type="entry name" value="TolB, C-terminal domain"/>
    <property type="match status" value="1"/>
</dbReference>
<accession>A0A840TIX1</accession>
<feature type="compositionally biased region" description="Polar residues" evidence="1">
    <location>
        <begin position="289"/>
        <end position="303"/>
    </location>
</feature>
<dbReference type="InterPro" id="IPR022223">
    <property type="entry name" value="DUF3748"/>
</dbReference>
<evidence type="ECO:0000313" key="2">
    <source>
        <dbReference type="EMBL" id="MBB5282875.1"/>
    </source>
</evidence>
<evidence type="ECO:0000256" key="1">
    <source>
        <dbReference type="SAM" id="MobiDB-lite"/>
    </source>
</evidence>
<evidence type="ECO:0008006" key="4">
    <source>
        <dbReference type="Google" id="ProtNLM"/>
    </source>
</evidence>
<protein>
    <recommendedName>
        <fullName evidence="4">DUF3748 domain-containing protein</fullName>
    </recommendedName>
</protein>
<dbReference type="Pfam" id="PF07676">
    <property type="entry name" value="PD40"/>
    <property type="match status" value="1"/>
</dbReference>
<dbReference type="InterPro" id="IPR011042">
    <property type="entry name" value="6-blade_b-propeller_TolB-like"/>
</dbReference>
<sequence length="448" mass="49423">MSHCHTATQPEEIQLTRDLRYNHDLDNNDNFSPDNQWLVYDTRTHAGGIAASSRIERVRVPSGEKEVLYELPHNQDWGPGAGAVSYCPTRPEVAFIHGLPSVTASNPYQQWRRLGAIVQDERPGQATFLDARHVVPHFTPGALRGGTHRHEWSHDGQWIGYTYNDALMEALERTTGQPHNLRTIGVSKRGKAVQVPDTATGENYPGAWYSVLVVRVVPQPQPGSDEISRAASDSWVGQQGYLKPDGTRQIARAFLGTVKDKQGKDVNEVFVVDIPEEIDQPGEYGPLEGTSTQLPMPPKGTSQRRLTRTADTQYPGCSGIVRSSADGSQLAYLARDQAGIQQLFVISPTGGTSRQLTRHSSDVQGYFRWHPDGQRLAYVWDGSIVLCALETTSDDASAQRLTSASQPGPTNLVWAHDGQTLAYNRYVKSTTGSDSTKQIFLLKVPLSR</sequence>
<dbReference type="Pfam" id="PF12566">
    <property type="entry name" value="DUF3748"/>
    <property type="match status" value="1"/>
</dbReference>
<reference evidence="2 3" key="1">
    <citation type="submission" date="2020-08" db="EMBL/GenBank/DDBJ databases">
        <title>Genomic Encyclopedia of Type Strains, Phase IV (KMG-IV): sequencing the most valuable type-strain genomes for metagenomic binning, comparative biology and taxonomic classification.</title>
        <authorList>
            <person name="Goeker M."/>
        </authorList>
    </citation>
    <scope>NUCLEOTIDE SEQUENCE [LARGE SCALE GENOMIC DNA]</scope>
    <source>
        <strain evidence="2 3">DSM 105074</strain>
    </source>
</reference>
<dbReference type="EMBL" id="JACHGF010000001">
    <property type="protein sequence ID" value="MBB5282875.1"/>
    <property type="molecule type" value="Genomic_DNA"/>
</dbReference>
<proteinExistence type="predicted"/>
<dbReference type="RefSeq" id="WP_246439621.1">
    <property type="nucleotide sequence ID" value="NZ_JACHGF010000001.1"/>
</dbReference>
<keyword evidence="3" id="KW-1185">Reference proteome</keyword>
<dbReference type="InterPro" id="IPR011659">
    <property type="entry name" value="WD40"/>
</dbReference>
<name>A0A840TIX1_9BACT</name>
<feature type="region of interest" description="Disordered" evidence="1">
    <location>
        <begin position="280"/>
        <end position="303"/>
    </location>
</feature>
<dbReference type="SUPFAM" id="SSF82171">
    <property type="entry name" value="DPP6 N-terminal domain-like"/>
    <property type="match status" value="1"/>
</dbReference>
<dbReference type="AlphaFoldDB" id="A0A840TIX1"/>
<comment type="caution">
    <text evidence="2">The sequence shown here is derived from an EMBL/GenBank/DDBJ whole genome shotgun (WGS) entry which is preliminary data.</text>
</comment>
<evidence type="ECO:0000313" key="3">
    <source>
        <dbReference type="Proteomes" id="UP000557307"/>
    </source>
</evidence>
<gene>
    <name evidence="2" type="ORF">HNQ92_000996</name>
</gene>
<organism evidence="2 3">
    <name type="scientific">Rhabdobacter roseus</name>
    <dbReference type="NCBI Taxonomy" id="1655419"/>
    <lineage>
        <taxon>Bacteria</taxon>
        <taxon>Pseudomonadati</taxon>
        <taxon>Bacteroidota</taxon>
        <taxon>Cytophagia</taxon>
        <taxon>Cytophagales</taxon>
        <taxon>Cytophagaceae</taxon>
        <taxon>Rhabdobacter</taxon>
    </lineage>
</organism>
<dbReference type="Proteomes" id="UP000557307">
    <property type="component" value="Unassembled WGS sequence"/>
</dbReference>